<evidence type="ECO:0000256" key="2">
    <source>
        <dbReference type="ARBA" id="ARBA00022946"/>
    </source>
</evidence>
<dbReference type="InterPro" id="IPR024319">
    <property type="entry name" value="ATPase_expression_mit"/>
</dbReference>
<evidence type="ECO:0000256" key="4">
    <source>
        <dbReference type="SAM" id="MobiDB-lite"/>
    </source>
</evidence>
<reference evidence="5 6" key="1">
    <citation type="submission" date="2019-12" db="EMBL/GenBank/DDBJ databases">
        <title>A genome sequence resource for the geographically widespread anthracnose pathogen Colletotrichum asianum.</title>
        <authorList>
            <person name="Meng Y."/>
        </authorList>
    </citation>
    <scope>NUCLEOTIDE SEQUENCE [LARGE SCALE GENOMIC DNA]</scope>
    <source>
        <strain evidence="5 6">ICMP 18580</strain>
    </source>
</reference>
<comment type="subcellular location">
    <subcellularLocation>
        <location evidence="1">Mitochondrion</location>
    </subcellularLocation>
</comment>
<keyword evidence="2" id="KW-0809">Transit peptide</keyword>
<gene>
    <name evidence="5" type="ORF">GQ607_004199</name>
</gene>
<comment type="caution">
    <text evidence="5">The sequence shown here is derived from an EMBL/GenBank/DDBJ whole genome shotgun (WGS) entry which is preliminary data.</text>
</comment>
<evidence type="ECO:0000313" key="6">
    <source>
        <dbReference type="Proteomes" id="UP000434172"/>
    </source>
</evidence>
<evidence type="ECO:0000313" key="5">
    <source>
        <dbReference type="EMBL" id="KAF0328403.1"/>
    </source>
</evidence>
<feature type="compositionally biased region" description="Polar residues" evidence="4">
    <location>
        <begin position="621"/>
        <end position="635"/>
    </location>
</feature>
<feature type="region of interest" description="Disordered" evidence="4">
    <location>
        <begin position="621"/>
        <end position="663"/>
    </location>
</feature>
<keyword evidence="3" id="KW-0496">Mitochondrion</keyword>
<name>A0A8H3ZQU9_9PEZI</name>
<dbReference type="GO" id="GO:0005739">
    <property type="term" value="C:mitochondrion"/>
    <property type="evidence" value="ECO:0007669"/>
    <property type="project" value="UniProtKB-SubCell"/>
</dbReference>
<keyword evidence="6" id="KW-1185">Reference proteome</keyword>
<organism evidence="5 6">
    <name type="scientific">Colletotrichum asianum</name>
    <dbReference type="NCBI Taxonomy" id="702518"/>
    <lineage>
        <taxon>Eukaryota</taxon>
        <taxon>Fungi</taxon>
        <taxon>Dikarya</taxon>
        <taxon>Ascomycota</taxon>
        <taxon>Pezizomycotina</taxon>
        <taxon>Sordariomycetes</taxon>
        <taxon>Hypocreomycetidae</taxon>
        <taxon>Glomerellales</taxon>
        <taxon>Glomerellaceae</taxon>
        <taxon>Colletotrichum</taxon>
        <taxon>Colletotrichum gloeosporioides species complex</taxon>
    </lineage>
</organism>
<evidence type="ECO:0008006" key="7">
    <source>
        <dbReference type="Google" id="ProtNLM"/>
    </source>
</evidence>
<dbReference type="OrthoDB" id="185373at2759"/>
<dbReference type="Proteomes" id="UP000434172">
    <property type="component" value="Unassembled WGS sequence"/>
</dbReference>
<feature type="compositionally biased region" description="Polar residues" evidence="4">
    <location>
        <begin position="42"/>
        <end position="72"/>
    </location>
</feature>
<dbReference type="EMBL" id="WOWK01000017">
    <property type="protein sequence ID" value="KAF0328403.1"/>
    <property type="molecule type" value="Genomic_DNA"/>
</dbReference>
<protein>
    <recommendedName>
        <fullName evidence="7">Pentatricopeptide repeat domain-containing protein</fullName>
    </recommendedName>
</protein>
<proteinExistence type="predicted"/>
<sequence length="749" mass="85625">MTPSAKANGLRQLLQLHSPPRGTPSRVHAARLRRCLQRHQTLHTAASTARASPEQSSPNVSSPARRYSQASTLREVFEPSKKPTKDGILDKLLSAVQSQKTMVIFMELKALGTHHEPYKVMEALIALPATAFSELVRSLDPFRIAPRADVTNGFRISRALGYFSPVASLDNEFGVRKLYYNTLQLIRSVLDLRQKQGRDLTLSDYIVLLRCAGAASDIETAKAIWKQSREGGQTKTASSGLAYNEFMKARFLTEPIYMQRDLARVRMRPRDLTGHRKRFAKKKLLYRLDRLRLNIFAHQRSYYGRSPNQPTHDLHRVLSLHQPIRRTYSAVKKKRLTVDRDILSTYFIACGRAGSLRELLRQLWSTWRISLTDFKNHRETDIVGGVLDRGLLFRPNLRVMNALVDALGCTGHVILARKLMIFLSHKYQVPIPPETWSLLLEWTHVIASKPASTEYKILGDPNRIVAPEDVIDVWDMMVSGEHGWSATPVEPEFKDLDIYVKNLIASRQVERAQEEMRRGVAIYESACQDVETALFERLYRSAPPEAVTRHMRAKVKQHNTWFAIEVWCWTWLETSSKLYRSNEAFSSRTIPAFVAEFKDFLPNPATYKTSGGTVRLETPQNSMRHSWTSQVTRSPPTALRIPDRTKPKHTHLGADGGQDGGERPLIPVVMESGKQLYETTTIRLNRWTKEMVRKRTDRVFGQLEKGLTYADEGVVDEDHEAFGRALNEEAWRIQKSGLKKRLVLRSLLW</sequence>
<evidence type="ECO:0000256" key="1">
    <source>
        <dbReference type="ARBA" id="ARBA00004173"/>
    </source>
</evidence>
<dbReference type="Pfam" id="PF12921">
    <property type="entry name" value="ATP13"/>
    <property type="match status" value="1"/>
</dbReference>
<feature type="region of interest" description="Disordered" evidence="4">
    <location>
        <begin position="40"/>
        <end position="72"/>
    </location>
</feature>
<dbReference type="AlphaFoldDB" id="A0A8H3ZQU9"/>
<accession>A0A8H3ZQU9</accession>
<evidence type="ECO:0000256" key="3">
    <source>
        <dbReference type="ARBA" id="ARBA00023128"/>
    </source>
</evidence>